<evidence type="ECO:0000313" key="8">
    <source>
        <dbReference type="EMBL" id="MBD3868803.1"/>
    </source>
</evidence>
<proteinExistence type="inferred from homology"/>
<accession>A0A8J7CM02</accession>
<organism evidence="8 9">
    <name type="scientific">Candidatus Polarisedimenticola svalbardensis</name>
    <dbReference type="NCBI Taxonomy" id="2886004"/>
    <lineage>
        <taxon>Bacteria</taxon>
        <taxon>Pseudomonadati</taxon>
        <taxon>Acidobacteriota</taxon>
        <taxon>Candidatus Polarisedimenticolia</taxon>
        <taxon>Candidatus Polarisedimenticolales</taxon>
        <taxon>Candidatus Polarisedimenticolaceae</taxon>
        <taxon>Candidatus Polarisedimenticola</taxon>
    </lineage>
</organism>
<gene>
    <name evidence="8" type="ORF">IFK94_11815</name>
</gene>
<evidence type="ECO:0000259" key="6">
    <source>
        <dbReference type="Pfam" id="PF04542"/>
    </source>
</evidence>
<dbReference type="Pfam" id="PF08281">
    <property type="entry name" value="Sigma70_r4_2"/>
    <property type="match status" value="1"/>
</dbReference>
<dbReference type="InterPro" id="IPR013249">
    <property type="entry name" value="RNA_pol_sigma70_r4_t2"/>
</dbReference>
<dbReference type="InterPro" id="IPR007627">
    <property type="entry name" value="RNA_pol_sigma70_r2"/>
</dbReference>
<evidence type="ECO:0000256" key="2">
    <source>
        <dbReference type="ARBA" id="ARBA00023015"/>
    </source>
</evidence>
<comment type="caution">
    <text evidence="8">The sequence shown here is derived from an EMBL/GenBank/DDBJ whole genome shotgun (WGS) entry which is preliminary data.</text>
</comment>
<evidence type="ECO:0000256" key="3">
    <source>
        <dbReference type="ARBA" id="ARBA00023082"/>
    </source>
</evidence>
<dbReference type="InterPro" id="IPR013325">
    <property type="entry name" value="RNA_pol_sigma_r2"/>
</dbReference>
<dbReference type="Pfam" id="PF04542">
    <property type="entry name" value="Sigma70_r2"/>
    <property type="match status" value="1"/>
</dbReference>
<dbReference type="EMBL" id="JACXWD010000044">
    <property type="protein sequence ID" value="MBD3868803.1"/>
    <property type="molecule type" value="Genomic_DNA"/>
</dbReference>
<evidence type="ECO:0000259" key="7">
    <source>
        <dbReference type="Pfam" id="PF08281"/>
    </source>
</evidence>
<dbReference type="SUPFAM" id="SSF88659">
    <property type="entry name" value="Sigma3 and sigma4 domains of RNA polymerase sigma factors"/>
    <property type="match status" value="1"/>
</dbReference>
<dbReference type="NCBIfam" id="TIGR02937">
    <property type="entry name" value="sigma70-ECF"/>
    <property type="match status" value="1"/>
</dbReference>
<dbReference type="PANTHER" id="PTHR43133:SF8">
    <property type="entry name" value="RNA POLYMERASE SIGMA FACTOR HI_1459-RELATED"/>
    <property type="match status" value="1"/>
</dbReference>
<dbReference type="Gene3D" id="1.10.10.10">
    <property type="entry name" value="Winged helix-like DNA-binding domain superfamily/Winged helix DNA-binding domain"/>
    <property type="match status" value="1"/>
</dbReference>
<feature type="domain" description="RNA polymerase sigma factor 70 region 4 type 2" evidence="7">
    <location>
        <begin position="104"/>
        <end position="156"/>
    </location>
</feature>
<evidence type="ECO:0000256" key="1">
    <source>
        <dbReference type="ARBA" id="ARBA00010641"/>
    </source>
</evidence>
<dbReference type="InterPro" id="IPR013324">
    <property type="entry name" value="RNA_pol_sigma_r3/r4-like"/>
</dbReference>
<evidence type="ECO:0000256" key="5">
    <source>
        <dbReference type="ARBA" id="ARBA00023163"/>
    </source>
</evidence>
<dbReference type="PANTHER" id="PTHR43133">
    <property type="entry name" value="RNA POLYMERASE ECF-TYPE SIGMA FACTO"/>
    <property type="match status" value="1"/>
</dbReference>
<keyword evidence="5" id="KW-0804">Transcription</keyword>
<dbReference type="InterPro" id="IPR014284">
    <property type="entry name" value="RNA_pol_sigma-70_dom"/>
</dbReference>
<keyword evidence="4" id="KW-0238">DNA-binding</keyword>
<evidence type="ECO:0000313" key="9">
    <source>
        <dbReference type="Proteomes" id="UP000648239"/>
    </source>
</evidence>
<dbReference type="SUPFAM" id="SSF88946">
    <property type="entry name" value="Sigma2 domain of RNA polymerase sigma factors"/>
    <property type="match status" value="1"/>
</dbReference>
<reference evidence="8 9" key="1">
    <citation type="submission" date="2020-08" db="EMBL/GenBank/DDBJ databases">
        <title>Acidobacteriota in marine sediments use diverse sulfur dissimilation pathways.</title>
        <authorList>
            <person name="Wasmund K."/>
        </authorList>
    </citation>
    <scope>NUCLEOTIDE SEQUENCE [LARGE SCALE GENOMIC DNA]</scope>
    <source>
        <strain evidence="8">MAG AM4</strain>
    </source>
</reference>
<feature type="domain" description="RNA polymerase sigma-70 region 2" evidence="6">
    <location>
        <begin position="23"/>
        <end position="71"/>
    </location>
</feature>
<dbReference type="AlphaFoldDB" id="A0A8J7CM02"/>
<protein>
    <submittedName>
        <fullName evidence="8">RNA polymerase sigma factor</fullName>
    </submittedName>
</protein>
<name>A0A8J7CM02_9BACT</name>
<dbReference type="Gene3D" id="1.10.1740.10">
    <property type="match status" value="1"/>
</dbReference>
<evidence type="ECO:0000256" key="4">
    <source>
        <dbReference type="ARBA" id="ARBA00023125"/>
    </source>
</evidence>
<dbReference type="Proteomes" id="UP000648239">
    <property type="component" value="Unassembled WGS sequence"/>
</dbReference>
<dbReference type="InterPro" id="IPR039425">
    <property type="entry name" value="RNA_pol_sigma-70-like"/>
</dbReference>
<dbReference type="InterPro" id="IPR036388">
    <property type="entry name" value="WH-like_DNA-bd_sf"/>
</dbReference>
<dbReference type="GO" id="GO:0016987">
    <property type="term" value="F:sigma factor activity"/>
    <property type="evidence" value="ECO:0007669"/>
    <property type="project" value="UniProtKB-KW"/>
</dbReference>
<keyword evidence="3" id="KW-0731">Sigma factor</keyword>
<dbReference type="CDD" id="cd06171">
    <property type="entry name" value="Sigma70_r4"/>
    <property type="match status" value="1"/>
</dbReference>
<keyword evidence="2" id="KW-0805">Transcription regulation</keyword>
<sequence length="177" mass="20785">MRAKLEQQHEAGFGWAMACCRWDRDEAMEVLQASYLKVLDGKARFDGRSEFRTWLFGVIRRTAMEFRRRRTVREIALKNWFTRTPAPTANPSPETVHEKAEVHQRLRNLLQQLSERQRDLLHLVFYQDMTIEQAAGVLDINLGTARTHYKRGKAQLKKLLMESGDTSWERMTMTTSK</sequence>
<dbReference type="GO" id="GO:0003677">
    <property type="term" value="F:DNA binding"/>
    <property type="evidence" value="ECO:0007669"/>
    <property type="project" value="UniProtKB-KW"/>
</dbReference>
<dbReference type="GO" id="GO:0006352">
    <property type="term" value="P:DNA-templated transcription initiation"/>
    <property type="evidence" value="ECO:0007669"/>
    <property type="project" value="InterPro"/>
</dbReference>
<comment type="similarity">
    <text evidence="1">Belongs to the sigma-70 factor family. ECF subfamily.</text>
</comment>